<dbReference type="Gene3D" id="2.40.50.140">
    <property type="entry name" value="Nucleic acid-binding proteins"/>
    <property type="match status" value="1"/>
</dbReference>
<dbReference type="GO" id="GO:0005840">
    <property type="term" value="C:ribosome"/>
    <property type="evidence" value="ECO:0007669"/>
    <property type="project" value="UniProtKB-KW"/>
</dbReference>
<dbReference type="GO" id="GO:0006412">
    <property type="term" value="P:translation"/>
    <property type="evidence" value="ECO:0007669"/>
    <property type="project" value="TreeGrafter"/>
</dbReference>
<evidence type="ECO:0000256" key="1">
    <source>
        <dbReference type="ARBA" id="ARBA00006767"/>
    </source>
</evidence>
<dbReference type="EMBL" id="CP060822">
    <property type="protein sequence ID" value="QNP30932.1"/>
    <property type="molecule type" value="Genomic_DNA"/>
</dbReference>
<dbReference type="Pfam" id="PF00575">
    <property type="entry name" value="S1"/>
    <property type="match status" value="1"/>
</dbReference>
<dbReference type="SUPFAM" id="SSF50249">
    <property type="entry name" value="Nucleic acid-binding proteins"/>
    <property type="match status" value="1"/>
</dbReference>
<sequence length="695" mass="81142">MAIKINVNDQERYLPIDPLSEPNQDKSGLTPEEINMWEKPYLYFQSSGLYSELGFTANVPSSRELTERLLASYQDNPEYWTERIFPPRIWGVIEKAITMGINQAYIIVSNQKVEQKNPTARNKDTAHLYPIIEKWFATKLPNFTLIPEYIPEDIPLIDSDLLFKFYFDFFTRLRTAEEKNQRQKKLLKVGETVLAKVISFENQGQGIFVETIEGVKGFIHIDNISQTQVDFHDIRSILTINSLVYGLVIKIDNGKYKLSTKELEETPGEIINNPQAFFNRVPVQQTINLQSESELEEKELMLISVKGGTNQMKTALQLQGISVSAFKRLLFINPLLSIPSVFAGQPSSCELESYWRYMRTHKYQTIRLLLERWDFDGAIQILTDWQEYLSYLINQGIVDQENTADDQVINKLEQSSDTSELILTALKFARACLNLDFQTAPKFAQRGIQAIAKYPHATIFNKFHDGVTEYKNFPNRLLHLYSLNRIYWQLDQIAIFLAYISSFYEEVLHGLIRKIVGKDNYLNEKWEIDVRKIDQKTWDIFVSLERTGNPRFTDWERSRRQNFQLVSRYSKRNLIEALVKIRNNKDEQQYWQSLCDRLKKLDYWATKRNELIHTAKGLSKELMREISDNYIPEKNQPQPCAADEILTVMAEITKNELIGLKTIYRNNFIGDDVDYYIYTSVRNWVVETLISDGVQ</sequence>
<evidence type="ECO:0000259" key="4">
    <source>
        <dbReference type="PROSITE" id="PS50126"/>
    </source>
</evidence>
<dbReference type="PANTHER" id="PTHR10724">
    <property type="entry name" value="30S RIBOSOMAL PROTEIN S1"/>
    <property type="match status" value="1"/>
</dbReference>
<dbReference type="AlphaFoldDB" id="A0A7H0F4G6"/>
<dbReference type="Proteomes" id="UP000516013">
    <property type="component" value="Chromosome"/>
</dbReference>
<dbReference type="InterPro" id="IPR050437">
    <property type="entry name" value="Ribos_protein_bS1-like"/>
</dbReference>
<reference evidence="5 6" key="1">
    <citation type="submission" date="2020-08" db="EMBL/GenBank/DDBJ databases">
        <title>Complete genome sequence of Raphidiopsis curvispora isolated from drinking water reservoir in South Korea.</title>
        <authorList>
            <person name="Jeong J."/>
        </authorList>
    </citation>
    <scope>NUCLEOTIDE SEQUENCE [LARGE SCALE GENOMIC DNA]</scope>
    <source>
        <strain evidence="5 6">GIHE-G1</strain>
    </source>
</reference>
<dbReference type="PANTHER" id="PTHR10724:SF7">
    <property type="entry name" value="SMALL RIBOSOMAL SUBUNIT PROTEIN BS1C"/>
    <property type="match status" value="1"/>
</dbReference>
<dbReference type="SMART" id="SM00316">
    <property type="entry name" value="S1"/>
    <property type="match status" value="1"/>
</dbReference>
<dbReference type="PROSITE" id="PS50126">
    <property type="entry name" value="S1"/>
    <property type="match status" value="1"/>
</dbReference>
<comment type="similarity">
    <text evidence="1">Belongs to the bacterial ribosomal protein bS1 family.</text>
</comment>
<proteinExistence type="inferred from homology"/>
<keyword evidence="2" id="KW-0689">Ribosomal protein</keyword>
<dbReference type="InterPro" id="IPR012340">
    <property type="entry name" value="NA-bd_OB-fold"/>
</dbReference>
<accession>A0A7H0F4G6</accession>
<feature type="domain" description="S1 motif" evidence="4">
    <location>
        <begin position="190"/>
        <end position="261"/>
    </location>
</feature>
<organism evidence="5 6">
    <name type="scientific">Cylindrospermopsis curvispora GIHE-G1</name>
    <dbReference type="NCBI Taxonomy" id="2666332"/>
    <lineage>
        <taxon>Bacteria</taxon>
        <taxon>Bacillati</taxon>
        <taxon>Cyanobacteriota</taxon>
        <taxon>Cyanophyceae</taxon>
        <taxon>Nostocales</taxon>
        <taxon>Aphanizomenonaceae</taxon>
        <taxon>Cylindrospermopsis</taxon>
    </lineage>
</organism>
<evidence type="ECO:0000256" key="2">
    <source>
        <dbReference type="ARBA" id="ARBA00022980"/>
    </source>
</evidence>
<dbReference type="GO" id="GO:1990904">
    <property type="term" value="C:ribonucleoprotein complex"/>
    <property type="evidence" value="ECO:0007669"/>
    <property type="project" value="UniProtKB-KW"/>
</dbReference>
<gene>
    <name evidence="5" type="ORF">IAR63_08125</name>
</gene>
<keyword evidence="3" id="KW-0687">Ribonucleoprotein</keyword>
<dbReference type="KEGG" id="ccur:IAR63_08125"/>
<dbReference type="GO" id="GO:0003729">
    <property type="term" value="F:mRNA binding"/>
    <property type="evidence" value="ECO:0007669"/>
    <property type="project" value="TreeGrafter"/>
</dbReference>
<dbReference type="GO" id="GO:0003735">
    <property type="term" value="F:structural constituent of ribosome"/>
    <property type="evidence" value="ECO:0007669"/>
    <property type="project" value="TreeGrafter"/>
</dbReference>
<dbReference type="CDD" id="cd00164">
    <property type="entry name" value="S1_like"/>
    <property type="match status" value="1"/>
</dbReference>
<evidence type="ECO:0000313" key="6">
    <source>
        <dbReference type="Proteomes" id="UP000516013"/>
    </source>
</evidence>
<keyword evidence="6" id="KW-1185">Reference proteome</keyword>
<dbReference type="InterPro" id="IPR003029">
    <property type="entry name" value="S1_domain"/>
</dbReference>
<dbReference type="RefSeq" id="WP_187707211.1">
    <property type="nucleotide sequence ID" value="NZ_CP060822.1"/>
</dbReference>
<name>A0A7H0F4G6_9CYAN</name>
<protein>
    <submittedName>
        <fullName evidence="5">S1 RNA-binding domain-containing protein</fullName>
    </submittedName>
</protein>
<evidence type="ECO:0000256" key="3">
    <source>
        <dbReference type="ARBA" id="ARBA00023274"/>
    </source>
</evidence>
<evidence type="ECO:0000313" key="5">
    <source>
        <dbReference type="EMBL" id="QNP30932.1"/>
    </source>
</evidence>